<keyword evidence="5" id="KW-0963">Cytoplasm</keyword>
<evidence type="ECO:0000256" key="8">
    <source>
        <dbReference type="ARBA" id="ARBA00022824"/>
    </source>
</evidence>
<dbReference type="PANTHER" id="PTHR31885:SF7">
    <property type="entry name" value="LYSOPLASMALOGENASE"/>
    <property type="match status" value="1"/>
</dbReference>
<dbReference type="RefSeq" id="WP_338886659.1">
    <property type="nucleotide sequence ID" value="NZ_CP147846.1"/>
</dbReference>
<accession>A0ABZ2PJD6</accession>
<evidence type="ECO:0000256" key="4">
    <source>
        <dbReference type="ARBA" id="ARBA00011738"/>
    </source>
</evidence>
<evidence type="ECO:0000256" key="2">
    <source>
        <dbReference type="ARBA" id="ARBA00004496"/>
    </source>
</evidence>
<dbReference type="PANTHER" id="PTHR31885">
    <property type="entry name" value="GH04784P"/>
    <property type="match status" value="1"/>
</dbReference>
<protein>
    <submittedName>
        <fullName evidence="12">Lysoplasmalogenase</fullName>
    </submittedName>
</protein>
<keyword evidence="8" id="KW-0256">Endoplasmic reticulum</keyword>
<evidence type="ECO:0000313" key="13">
    <source>
        <dbReference type="Proteomes" id="UP001432000"/>
    </source>
</evidence>
<evidence type="ECO:0000313" key="12">
    <source>
        <dbReference type="EMBL" id="WXG67238.1"/>
    </source>
</evidence>
<keyword evidence="10" id="KW-0443">Lipid metabolism</keyword>
<comment type="subunit">
    <text evidence="4">Homodimer.</text>
</comment>
<comment type="subcellular location">
    <subcellularLocation>
        <location evidence="2">Cytoplasm</location>
    </subcellularLocation>
    <subcellularLocation>
        <location evidence="1">Endoplasmic reticulum membrane</location>
        <topology evidence="1">Multi-pass membrane protein</topology>
    </subcellularLocation>
</comment>
<evidence type="ECO:0000256" key="10">
    <source>
        <dbReference type="ARBA" id="ARBA00023098"/>
    </source>
</evidence>
<dbReference type="Pfam" id="PF07947">
    <property type="entry name" value="YhhN"/>
    <property type="match status" value="1"/>
</dbReference>
<evidence type="ECO:0000256" key="9">
    <source>
        <dbReference type="ARBA" id="ARBA00022989"/>
    </source>
</evidence>
<gene>
    <name evidence="12" type="ORF">WDS16_18535</name>
</gene>
<sequence length="223" mass="22801">MKRSTLSRLAFAGVTSATVFGAVAGSEKLQRIAKPLMIPALAARGVRPMSTLGIAVAAATVGDVLLIDPDDDARILRGAAAFAVMQGCYCSLLAARGARPTPANAGPRLAGWATAATLLMQRSPAVAPGLAGYGLTLAAMSTLAADRAVAPGSATFAGVVVPGSDPRSRLALGGILFTVSDALIVFRRLFLDRESHRRVAEGAILATYAVAQLFLVEGLSGEK</sequence>
<name>A0ABZ2PJD6_9NOCA</name>
<evidence type="ECO:0000256" key="3">
    <source>
        <dbReference type="ARBA" id="ARBA00007375"/>
    </source>
</evidence>
<comment type="similarity">
    <text evidence="3">Belongs to the TMEM86 family.</text>
</comment>
<evidence type="ECO:0000256" key="1">
    <source>
        <dbReference type="ARBA" id="ARBA00004477"/>
    </source>
</evidence>
<evidence type="ECO:0000256" key="7">
    <source>
        <dbReference type="ARBA" id="ARBA00022801"/>
    </source>
</evidence>
<keyword evidence="11" id="KW-0472">Membrane</keyword>
<keyword evidence="9" id="KW-1133">Transmembrane helix</keyword>
<dbReference type="Proteomes" id="UP001432000">
    <property type="component" value="Chromosome"/>
</dbReference>
<evidence type="ECO:0000256" key="5">
    <source>
        <dbReference type="ARBA" id="ARBA00022490"/>
    </source>
</evidence>
<reference evidence="12 13" key="1">
    <citation type="submission" date="2024-03" db="EMBL/GenBank/DDBJ databases">
        <title>Natural products discovery in diverse microorganisms through a two-stage MS feature dereplication strategy.</title>
        <authorList>
            <person name="Zhang R."/>
        </authorList>
    </citation>
    <scope>NUCLEOTIDE SEQUENCE [LARGE SCALE GENOMIC DNA]</scope>
    <source>
        <strain evidence="12 13">18930</strain>
    </source>
</reference>
<keyword evidence="13" id="KW-1185">Reference proteome</keyword>
<evidence type="ECO:0000256" key="11">
    <source>
        <dbReference type="ARBA" id="ARBA00023136"/>
    </source>
</evidence>
<proteinExistence type="inferred from homology"/>
<keyword evidence="7" id="KW-0378">Hydrolase</keyword>
<keyword evidence="6" id="KW-0812">Transmembrane</keyword>
<organism evidence="12 13">
    <name type="scientific">Rhodococcus sovatensis</name>
    <dbReference type="NCBI Taxonomy" id="1805840"/>
    <lineage>
        <taxon>Bacteria</taxon>
        <taxon>Bacillati</taxon>
        <taxon>Actinomycetota</taxon>
        <taxon>Actinomycetes</taxon>
        <taxon>Mycobacteriales</taxon>
        <taxon>Nocardiaceae</taxon>
        <taxon>Rhodococcus</taxon>
    </lineage>
</organism>
<dbReference type="InterPro" id="IPR012506">
    <property type="entry name" value="TMEM86B-like"/>
</dbReference>
<evidence type="ECO:0000256" key="6">
    <source>
        <dbReference type="ARBA" id="ARBA00022692"/>
    </source>
</evidence>
<dbReference type="EMBL" id="CP147846">
    <property type="protein sequence ID" value="WXG67238.1"/>
    <property type="molecule type" value="Genomic_DNA"/>
</dbReference>